<gene>
    <name evidence="2" type="ORF">CUNI_LOCUS21513</name>
</gene>
<organism evidence="2 3">
    <name type="scientific">Candidula unifasciata</name>
    <dbReference type="NCBI Taxonomy" id="100452"/>
    <lineage>
        <taxon>Eukaryota</taxon>
        <taxon>Metazoa</taxon>
        <taxon>Spiralia</taxon>
        <taxon>Lophotrochozoa</taxon>
        <taxon>Mollusca</taxon>
        <taxon>Gastropoda</taxon>
        <taxon>Heterobranchia</taxon>
        <taxon>Euthyneura</taxon>
        <taxon>Panpulmonata</taxon>
        <taxon>Eupulmonata</taxon>
        <taxon>Stylommatophora</taxon>
        <taxon>Helicina</taxon>
        <taxon>Helicoidea</taxon>
        <taxon>Geomitridae</taxon>
        <taxon>Candidula</taxon>
    </lineage>
</organism>
<dbReference type="OrthoDB" id="6156669at2759"/>
<comment type="caution">
    <text evidence="2">The sequence shown here is derived from an EMBL/GenBank/DDBJ whole genome shotgun (WGS) entry which is preliminary data.</text>
</comment>
<reference evidence="2" key="1">
    <citation type="submission" date="2021-04" db="EMBL/GenBank/DDBJ databases">
        <authorList>
            <consortium name="Molecular Ecology Group"/>
        </authorList>
    </citation>
    <scope>NUCLEOTIDE SEQUENCE</scope>
</reference>
<feature type="compositionally biased region" description="Basic and acidic residues" evidence="1">
    <location>
        <begin position="128"/>
        <end position="139"/>
    </location>
</feature>
<name>A0A8S4A777_9EUPU</name>
<feature type="compositionally biased region" description="Basic residues" evidence="1">
    <location>
        <begin position="204"/>
        <end position="216"/>
    </location>
</feature>
<evidence type="ECO:0000313" key="3">
    <source>
        <dbReference type="Proteomes" id="UP000678393"/>
    </source>
</evidence>
<evidence type="ECO:0000313" key="2">
    <source>
        <dbReference type="EMBL" id="CAG5135955.1"/>
    </source>
</evidence>
<feature type="compositionally biased region" description="Polar residues" evidence="1">
    <location>
        <begin position="140"/>
        <end position="157"/>
    </location>
</feature>
<dbReference type="AlphaFoldDB" id="A0A8S4A777"/>
<dbReference type="InterPro" id="IPR031521">
    <property type="entry name" value="DUF4695"/>
</dbReference>
<dbReference type="Proteomes" id="UP000678393">
    <property type="component" value="Unassembled WGS sequence"/>
</dbReference>
<feature type="region of interest" description="Disordered" evidence="1">
    <location>
        <begin position="34"/>
        <end position="225"/>
    </location>
</feature>
<dbReference type="Pfam" id="PF15766">
    <property type="entry name" value="DUF4695"/>
    <property type="match status" value="1"/>
</dbReference>
<sequence length="225" mass="25029">MMASQPPKVHDPMYNFDTHFPERLSRLHLHGDFNLSGSFRKKKNKTQRSGARYKTQPVTFDEITEVDEEPSASGGAEKETGPDQLKGQLQAFSRSMDGLLPKGVGVDHSPQFQHHISHSRSGSRKFQRHPECIPERVDLEQQQSPTPQPDTAENRLQQPKFPVIQPSTSKDATPASFLIPADGHGTEANLATTPPVPSPNIGQRRQKVTAKAKKRQKALEDSDVL</sequence>
<dbReference type="EMBL" id="CAJHNH020008475">
    <property type="protein sequence ID" value="CAG5135955.1"/>
    <property type="molecule type" value="Genomic_DNA"/>
</dbReference>
<feature type="compositionally biased region" description="Basic residues" evidence="1">
    <location>
        <begin position="115"/>
        <end position="127"/>
    </location>
</feature>
<protein>
    <submittedName>
        <fullName evidence="2">Uncharacterized protein</fullName>
    </submittedName>
</protein>
<proteinExistence type="predicted"/>
<evidence type="ECO:0000256" key="1">
    <source>
        <dbReference type="SAM" id="MobiDB-lite"/>
    </source>
</evidence>
<keyword evidence="3" id="KW-1185">Reference proteome</keyword>
<accession>A0A8S4A777</accession>